<comment type="caution">
    <text evidence="1">The sequence shown here is derived from an EMBL/GenBank/DDBJ whole genome shotgun (WGS) entry which is preliminary data.</text>
</comment>
<name>A0ACC2JLX1_9PEZI</name>
<accession>A0ACC2JLX1</accession>
<organism evidence="1 2">
    <name type="scientific">Lasiodiplodia mahajangana</name>
    <dbReference type="NCBI Taxonomy" id="1108764"/>
    <lineage>
        <taxon>Eukaryota</taxon>
        <taxon>Fungi</taxon>
        <taxon>Dikarya</taxon>
        <taxon>Ascomycota</taxon>
        <taxon>Pezizomycotina</taxon>
        <taxon>Dothideomycetes</taxon>
        <taxon>Dothideomycetes incertae sedis</taxon>
        <taxon>Botryosphaeriales</taxon>
        <taxon>Botryosphaeriaceae</taxon>
        <taxon>Lasiodiplodia</taxon>
    </lineage>
</organism>
<evidence type="ECO:0000313" key="2">
    <source>
        <dbReference type="Proteomes" id="UP001153332"/>
    </source>
</evidence>
<dbReference type="EMBL" id="JAPUUL010001043">
    <property type="protein sequence ID" value="KAJ8128512.1"/>
    <property type="molecule type" value="Genomic_DNA"/>
</dbReference>
<sequence>MAPKTRRGGSDPRPDLPGLFPTHDGSYGINTLINIDTEPRKGHNSTTGIAQEQLDDKQWVKSMKGKVAKKYGMNSNLKKAIDASHREVEEEEHQGQNPQMAANPPNPPNPPNNDPSSPSSSSSSRPSRPSGSAGPPSSSNPSSGSRPPSGGPGGGGPARPPNNPGPMPPLAPHVPNYNPNNLFFPEDYDDRPRPPYQEVDVRSANPHAYVGVKQTITPPSENIPFYGMPRGEGSKEPISPSRPDSSRSFNYEGGLFNNATVQTPSRSRPLFPGFLGTAQGPTPPAQNQTAAPTGSTGMLGMGGQSTAGPPRSGPQPILGGMQMPGMQPNLQGQPVVQSNPRGQPGMQPHSQGQPTPGPSGSGPRPISGGGLTPGMQPNPQGQRTSAPTYPGPA</sequence>
<evidence type="ECO:0000313" key="1">
    <source>
        <dbReference type="EMBL" id="KAJ8128512.1"/>
    </source>
</evidence>
<protein>
    <submittedName>
        <fullName evidence="1">Uncharacterized protein</fullName>
    </submittedName>
</protein>
<gene>
    <name evidence="1" type="ORF">O1611_g5122</name>
</gene>
<proteinExistence type="predicted"/>
<reference evidence="1" key="1">
    <citation type="submission" date="2022-12" db="EMBL/GenBank/DDBJ databases">
        <title>Genome Sequence of Lasiodiplodia mahajangana.</title>
        <authorList>
            <person name="Buettner E."/>
        </authorList>
    </citation>
    <scope>NUCLEOTIDE SEQUENCE</scope>
    <source>
        <strain evidence="1">VT137</strain>
    </source>
</reference>
<keyword evidence="2" id="KW-1185">Reference proteome</keyword>
<dbReference type="Proteomes" id="UP001153332">
    <property type="component" value="Unassembled WGS sequence"/>
</dbReference>